<feature type="domain" description="Glycosyl transferase 64" evidence="7">
    <location>
        <begin position="46"/>
        <end position="281"/>
    </location>
</feature>
<keyword evidence="3" id="KW-0808">Transferase</keyword>
<dbReference type="InterPro" id="IPR029044">
    <property type="entry name" value="Nucleotide-diphossugar_trans"/>
</dbReference>
<dbReference type="GO" id="GO:0016757">
    <property type="term" value="F:glycosyltransferase activity"/>
    <property type="evidence" value="ECO:0007669"/>
    <property type="project" value="InterPro"/>
</dbReference>
<keyword evidence="5" id="KW-1015">Disulfide bond</keyword>
<feature type="region of interest" description="Disordered" evidence="6">
    <location>
        <begin position="233"/>
        <end position="252"/>
    </location>
</feature>
<proteinExistence type="inferred from homology"/>
<sequence length="292" mass="33432">MFDTPMLPNGAHYFNGTKETMESAIGTKAASSFSKAIGLTRDAEQFTVVILTYNRDDSLVTILKLLNNCPYLNKVIIVWNNPDRKPEDAWPTLHVPIEFIFPEKNSLLNRFIPYDEIETEAIVSLDDDQNFSHSELVFAFRVWREHRDRLVGFPERYTHMQYGKGKYGLSAVCEYSLILTGFAFMHKEFLYEFTYNQHPSILEHIEKNRNCEDIAMNFLVAHLSRKPPVRMIKKTSSENPQGKQTSGLSGNSTHYSVRSDCVQLFSEIYGYNPLLQSQHQAVPTRGGCMSGL</sequence>
<dbReference type="GO" id="GO:0005789">
    <property type="term" value="C:endoplasmic reticulum membrane"/>
    <property type="evidence" value="ECO:0007669"/>
    <property type="project" value="UniProtKB-SubCell"/>
</dbReference>
<organism evidence="8 9">
    <name type="scientific">Pristionchus fissidentatus</name>
    <dbReference type="NCBI Taxonomy" id="1538716"/>
    <lineage>
        <taxon>Eukaryota</taxon>
        <taxon>Metazoa</taxon>
        <taxon>Ecdysozoa</taxon>
        <taxon>Nematoda</taxon>
        <taxon>Chromadorea</taxon>
        <taxon>Rhabditida</taxon>
        <taxon>Rhabditina</taxon>
        <taxon>Diplogasteromorpha</taxon>
        <taxon>Diplogasteroidea</taxon>
        <taxon>Neodiplogasteridae</taxon>
        <taxon>Pristionchus</taxon>
    </lineage>
</organism>
<dbReference type="Pfam" id="PF09258">
    <property type="entry name" value="Glyco_transf_64"/>
    <property type="match status" value="1"/>
</dbReference>
<dbReference type="EMBL" id="BTSY01000005">
    <property type="protein sequence ID" value="GMT30915.1"/>
    <property type="molecule type" value="Genomic_DNA"/>
</dbReference>
<protein>
    <recommendedName>
        <fullName evidence="7">Glycosyl transferase 64 domain-containing protein</fullName>
    </recommendedName>
</protein>
<evidence type="ECO:0000256" key="5">
    <source>
        <dbReference type="ARBA" id="ARBA00023157"/>
    </source>
</evidence>
<keyword evidence="4" id="KW-0472">Membrane</keyword>
<dbReference type="InterPro" id="IPR004263">
    <property type="entry name" value="Exostosin"/>
</dbReference>
<accession>A0AAV5WK46</accession>
<dbReference type="AlphaFoldDB" id="A0AAV5WK46"/>
<evidence type="ECO:0000259" key="7">
    <source>
        <dbReference type="Pfam" id="PF09258"/>
    </source>
</evidence>
<evidence type="ECO:0000256" key="1">
    <source>
        <dbReference type="ARBA" id="ARBA00004648"/>
    </source>
</evidence>
<dbReference type="PANTHER" id="PTHR48261:SF2">
    <property type="entry name" value="ACETYLGLUCOSAMINYLTRANSFERASE"/>
    <property type="match status" value="1"/>
</dbReference>
<evidence type="ECO:0000256" key="3">
    <source>
        <dbReference type="ARBA" id="ARBA00022679"/>
    </source>
</evidence>
<dbReference type="PANTHER" id="PTHR48261">
    <property type="entry name" value="ACETYLGLUCOSAMINYLTRANSFERASE"/>
    <property type="match status" value="1"/>
</dbReference>
<keyword evidence="9" id="KW-1185">Reference proteome</keyword>
<evidence type="ECO:0000256" key="4">
    <source>
        <dbReference type="ARBA" id="ARBA00023136"/>
    </source>
</evidence>
<feature type="compositionally biased region" description="Polar residues" evidence="6">
    <location>
        <begin position="237"/>
        <end position="252"/>
    </location>
</feature>
<dbReference type="Gene3D" id="3.90.550.10">
    <property type="entry name" value="Spore Coat Polysaccharide Biosynthesis Protein SpsA, Chain A"/>
    <property type="match status" value="1"/>
</dbReference>
<dbReference type="GO" id="GO:1901135">
    <property type="term" value="P:carbohydrate derivative metabolic process"/>
    <property type="evidence" value="ECO:0007669"/>
    <property type="project" value="UniProtKB-ARBA"/>
</dbReference>
<dbReference type="InterPro" id="IPR015338">
    <property type="entry name" value="GT64_dom"/>
</dbReference>
<evidence type="ECO:0000313" key="8">
    <source>
        <dbReference type="EMBL" id="GMT30915.1"/>
    </source>
</evidence>
<dbReference type="SUPFAM" id="SSF53448">
    <property type="entry name" value="Nucleotide-diphospho-sugar transferases"/>
    <property type="match status" value="1"/>
</dbReference>
<evidence type="ECO:0000313" key="9">
    <source>
        <dbReference type="Proteomes" id="UP001432322"/>
    </source>
</evidence>
<evidence type="ECO:0000256" key="6">
    <source>
        <dbReference type="SAM" id="MobiDB-lite"/>
    </source>
</evidence>
<dbReference type="Proteomes" id="UP001432322">
    <property type="component" value="Unassembled WGS sequence"/>
</dbReference>
<reference evidence="8" key="1">
    <citation type="submission" date="2023-10" db="EMBL/GenBank/DDBJ databases">
        <title>Genome assembly of Pristionchus species.</title>
        <authorList>
            <person name="Yoshida K."/>
            <person name="Sommer R.J."/>
        </authorList>
    </citation>
    <scope>NUCLEOTIDE SEQUENCE</scope>
    <source>
        <strain evidence="8">RS5133</strain>
    </source>
</reference>
<comment type="subcellular location">
    <subcellularLocation>
        <location evidence="1">Endoplasmic reticulum membrane</location>
        <topology evidence="1">Single-pass type II membrane protein</topology>
    </subcellularLocation>
</comment>
<evidence type="ECO:0000256" key="2">
    <source>
        <dbReference type="ARBA" id="ARBA00010271"/>
    </source>
</evidence>
<name>A0AAV5WK46_9BILA</name>
<comment type="caution">
    <text evidence="8">The sequence shown here is derived from an EMBL/GenBank/DDBJ whole genome shotgun (WGS) entry which is preliminary data.</text>
</comment>
<gene>
    <name evidence="8" type="ORF">PFISCL1PPCAC_22212</name>
</gene>
<comment type="similarity">
    <text evidence="2">Belongs to the glycosyltransferase 47 family.</text>
</comment>